<dbReference type="SUPFAM" id="SSF54427">
    <property type="entry name" value="NTF2-like"/>
    <property type="match status" value="1"/>
</dbReference>
<accession>E0XSR7</accession>
<dbReference type="Gene3D" id="3.10.450.50">
    <property type="match status" value="1"/>
</dbReference>
<organism evidence="2">
    <name type="scientific">uncultured Gemmatimonadales bacterium HF0130_03D03</name>
    <dbReference type="NCBI Taxonomy" id="710742"/>
    <lineage>
        <taxon>Bacteria</taxon>
        <taxon>Pseudomonadati</taxon>
        <taxon>Gemmatimonadota</taxon>
        <taxon>Gemmatimonadia</taxon>
        <taxon>Gemmatimonadales</taxon>
        <taxon>environmental samples</taxon>
    </lineage>
</organism>
<dbReference type="PROSITE" id="PS51257">
    <property type="entry name" value="PROKAR_LIPOPROTEIN"/>
    <property type="match status" value="1"/>
</dbReference>
<evidence type="ECO:0000256" key="1">
    <source>
        <dbReference type="SAM" id="SignalP"/>
    </source>
</evidence>
<keyword evidence="1" id="KW-0732">Signal</keyword>
<dbReference type="InterPro" id="IPR032710">
    <property type="entry name" value="NTF2-like_dom_sf"/>
</dbReference>
<feature type="signal peptide" evidence="1">
    <location>
        <begin position="1"/>
        <end position="18"/>
    </location>
</feature>
<dbReference type="EMBL" id="GU474865">
    <property type="protein sequence ID" value="ADI17458.1"/>
    <property type="molecule type" value="Genomic_DNA"/>
</dbReference>
<sequence length="164" mass="18307">MKARFLIPALLLASGCVAEPQAIDTNEAAADPNVQQIEEAYMAYVQAYIDNDFEGIAAQFQVPVMRRSSSSNGVTPTRIAATVDELIESYKSDKANIQEGYEYSTIDRLDVHKIASNVYYTDVDFTRYNGQDEIIFEGRSLYYWGNDDGSWKMFAMGPATRGEG</sequence>
<evidence type="ECO:0008006" key="3">
    <source>
        <dbReference type="Google" id="ProtNLM"/>
    </source>
</evidence>
<name>E0XSR7_9BACT</name>
<feature type="chain" id="PRO_5003143144" description="DUF4440 domain-containing protein" evidence="1">
    <location>
        <begin position="19"/>
        <end position="164"/>
    </location>
</feature>
<evidence type="ECO:0000313" key="2">
    <source>
        <dbReference type="EMBL" id="ADI17458.1"/>
    </source>
</evidence>
<dbReference type="AlphaFoldDB" id="E0XSR7"/>
<reference evidence="2" key="1">
    <citation type="journal article" date="2011" name="Environ. Microbiol.">
        <title>Time-series analyses of Monterey Bay coastal microbial picoplankton using a 'genome proxy' microarray.</title>
        <authorList>
            <person name="Rich V.I."/>
            <person name="Pham V.D."/>
            <person name="Eppley J."/>
            <person name="Shi Y."/>
            <person name="DeLong E.F."/>
        </authorList>
    </citation>
    <scope>NUCLEOTIDE SEQUENCE</scope>
</reference>
<proteinExistence type="predicted"/>
<protein>
    <recommendedName>
        <fullName evidence="3">DUF4440 domain-containing protein</fullName>
    </recommendedName>
</protein>